<dbReference type="Pfam" id="PF00300">
    <property type="entry name" value="His_Phos_1"/>
    <property type="match status" value="1"/>
</dbReference>
<proteinExistence type="predicted"/>
<dbReference type="Proteomes" id="UP001152321">
    <property type="component" value="Unassembled WGS sequence"/>
</dbReference>
<accession>A0ABT6DLJ1</accession>
<dbReference type="CDD" id="cd07067">
    <property type="entry name" value="HP_PGM_like"/>
    <property type="match status" value="1"/>
</dbReference>
<dbReference type="InterPro" id="IPR001345">
    <property type="entry name" value="PG/BPGM_mutase_AS"/>
</dbReference>
<name>A0ABT6DLJ1_9BACT</name>
<dbReference type="PROSITE" id="PS00175">
    <property type="entry name" value="PG_MUTASE"/>
    <property type="match status" value="1"/>
</dbReference>
<sequence length="194" mass="22364">MPKIIHLFRHGQTDWNNIQRLQGHTDIPLNDEGRKQAQSLQDFFVKNPVEVILTSDLSRAQETAQIANQKLAAPYLISPDFREVKLGEIEGLTYEQVLSQHGEEKWKRWQSVNPAHFDFAFKDGETGFQALARFTSALEKFCREESFTTAGLCTHGLMMRRFLHKLRPTLTEPLPVPNCSVFTVQWSEEKGFIF</sequence>
<dbReference type="Gene3D" id="3.40.50.1240">
    <property type="entry name" value="Phosphoglycerate mutase-like"/>
    <property type="match status" value="1"/>
</dbReference>
<gene>
    <name evidence="1" type="ORF">NWE73_13455</name>
</gene>
<reference evidence="1" key="1">
    <citation type="submission" date="2022-08" db="EMBL/GenBank/DDBJ databases">
        <title>Novel Bdellovibrio Species Isolated from Svalbard: Designation Bdellovibrio svalbardensis.</title>
        <authorList>
            <person name="Mitchell R.J."/>
            <person name="Choi S.Y."/>
        </authorList>
    </citation>
    <scope>NUCLEOTIDE SEQUENCE</scope>
    <source>
        <strain evidence="1">PAP01</strain>
    </source>
</reference>
<keyword evidence="2" id="KW-1185">Reference proteome</keyword>
<dbReference type="EMBL" id="JANRMI010000004">
    <property type="protein sequence ID" value="MDG0817382.1"/>
    <property type="molecule type" value="Genomic_DNA"/>
</dbReference>
<dbReference type="SUPFAM" id="SSF53254">
    <property type="entry name" value="Phosphoglycerate mutase-like"/>
    <property type="match status" value="1"/>
</dbReference>
<evidence type="ECO:0000313" key="2">
    <source>
        <dbReference type="Proteomes" id="UP001152321"/>
    </source>
</evidence>
<dbReference type="PANTHER" id="PTHR48100">
    <property type="entry name" value="BROAD-SPECIFICITY PHOSPHATASE YOR283W-RELATED"/>
    <property type="match status" value="1"/>
</dbReference>
<comment type="caution">
    <text evidence="1">The sequence shown here is derived from an EMBL/GenBank/DDBJ whole genome shotgun (WGS) entry which is preliminary data.</text>
</comment>
<dbReference type="RefSeq" id="WP_277578857.1">
    <property type="nucleotide sequence ID" value="NZ_JANRMI010000004.1"/>
</dbReference>
<evidence type="ECO:0000313" key="1">
    <source>
        <dbReference type="EMBL" id="MDG0817382.1"/>
    </source>
</evidence>
<dbReference type="InterPro" id="IPR013078">
    <property type="entry name" value="His_Pase_superF_clade-1"/>
</dbReference>
<protein>
    <submittedName>
        <fullName evidence="1">Histidine phosphatase family protein</fullName>
    </submittedName>
</protein>
<dbReference type="SMART" id="SM00855">
    <property type="entry name" value="PGAM"/>
    <property type="match status" value="1"/>
</dbReference>
<dbReference type="PANTHER" id="PTHR48100:SF59">
    <property type="entry name" value="ADENOSYLCOBALAMIN_ALPHA-RIBAZOLE PHOSPHATASE"/>
    <property type="match status" value="1"/>
</dbReference>
<organism evidence="1 2">
    <name type="scientific">Bdellovibrio svalbardensis</name>
    <dbReference type="NCBI Taxonomy" id="2972972"/>
    <lineage>
        <taxon>Bacteria</taxon>
        <taxon>Pseudomonadati</taxon>
        <taxon>Bdellovibrionota</taxon>
        <taxon>Bdellovibrionia</taxon>
        <taxon>Bdellovibrionales</taxon>
        <taxon>Pseudobdellovibrionaceae</taxon>
        <taxon>Bdellovibrio</taxon>
    </lineage>
</organism>
<dbReference type="InterPro" id="IPR050275">
    <property type="entry name" value="PGM_Phosphatase"/>
</dbReference>
<dbReference type="InterPro" id="IPR029033">
    <property type="entry name" value="His_PPase_superfam"/>
</dbReference>